<protein>
    <submittedName>
        <fullName evidence="1">Uncharacterized protein</fullName>
    </submittedName>
</protein>
<organism evidence="1 2">
    <name type="scientific">Halochromatium salexigens</name>
    <name type="common">Chromatium salexigens</name>
    <dbReference type="NCBI Taxonomy" id="49447"/>
    <lineage>
        <taxon>Bacteria</taxon>
        <taxon>Pseudomonadati</taxon>
        <taxon>Pseudomonadota</taxon>
        <taxon>Gammaproteobacteria</taxon>
        <taxon>Chromatiales</taxon>
        <taxon>Chromatiaceae</taxon>
        <taxon>Halochromatium</taxon>
    </lineage>
</organism>
<name>A0AAJ0UHA5_HALSE</name>
<reference evidence="1" key="1">
    <citation type="submission" date="2017-05" db="EMBL/GenBank/DDBJ databases">
        <authorList>
            <person name="Imhoff J.F."/>
            <person name="Rahn T."/>
            <person name="Kuenzel S."/>
            <person name="Neulinger S.C."/>
        </authorList>
    </citation>
    <scope>NUCLEOTIDE SEQUENCE</scope>
    <source>
        <strain evidence="1">DSM 4395</strain>
    </source>
</reference>
<dbReference type="EMBL" id="NHSF01000054">
    <property type="protein sequence ID" value="MBK5930532.1"/>
    <property type="molecule type" value="Genomic_DNA"/>
</dbReference>
<accession>A0AAJ0UHA5</accession>
<dbReference type="Proteomes" id="UP001296967">
    <property type="component" value="Unassembled WGS sequence"/>
</dbReference>
<reference evidence="1" key="2">
    <citation type="journal article" date="2020" name="Microorganisms">
        <title>Osmotic Adaptation and Compatible Solute Biosynthesis of Phototrophic Bacteria as Revealed from Genome Analyses.</title>
        <authorList>
            <person name="Imhoff J.F."/>
            <person name="Rahn T."/>
            <person name="Kunzel S."/>
            <person name="Keller A."/>
            <person name="Neulinger S.C."/>
        </authorList>
    </citation>
    <scope>NUCLEOTIDE SEQUENCE</scope>
    <source>
        <strain evidence="1">DSM 4395</strain>
    </source>
</reference>
<keyword evidence="2" id="KW-1185">Reference proteome</keyword>
<dbReference type="AlphaFoldDB" id="A0AAJ0UHA5"/>
<comment type="caution">
    <text evidence="1">The sequence shown here is derived from an EMBL/GenBank/DDBJ whole genome shotgun (WGS) entry which is preliminary data.</text>
</comment>
<gene>
    <name evidence="1" type="ORF">CCR82_08360</name>
</gene>
<sequence>MRELILVGLQHRIECPKKLQNLTEIPGNCIIAFTGGYLGIIINRKHDIFFESLIHQQIVEEIDTVEDDIVRAAIKCCGIERVIINRLCLAP</sequence>
<evidence type="ECO:0000313" key="1">
    <source>
        <dbReference type="EMBL" id="MBK5930532.1"/>
    </source>
</evidence>
<proteinExistence type="predicted"/>
<evidence type="ECO:0000313" key="2">
    <source>
        <dbReference type="Proteomes" id="UP001296967"/>
    </source>
</evidence>